<reference evidence="7 8" key="1">
    <citation type="submission" date="2015-01" db="EMBL/GenBank/DDBJ databases">
        <title>Evolution of Trichinella species and genotypes.</title>
        <authorList>
            <person name="Korhonen P.K."/>
            <person name="Edoardo P."/>
            <person name="Giuseppe L.R."/>
            <person name="Gasser R.B."/>
        </authorList>
    </citation>
    <scope>NUCLEOTIDE SEQUENCE [LARGE SCALE GENOMIC DNA]</scope>
    <source>
        <strain evidence="7">ISS2496</strain>
    </source>
</reference>
<protein>
    <submittedName>
        <fullName evidence="7">Zinc finger A20 and AN1 domain-containing stress-associated protein 6</fullName>
    </submittedName>
</protein>
<keyword evidence="3" id="KW-0862">Zinc</keyword>
<dbReference type="InterPro" id="IPR000058">
    <property type="entry name" value="Znf_AN1"/>
</dbReference>
<evidence type="ECO:0000313" key="8">
    <source>
        <dbReference type="Proteomes" id="UP000054783"/>
    </source>
</evidence>
<keyword evidence="2 4" id="KW-0863">Zinc-finger</keyword>
<evidence type="ECO:0000256" key="2">
    <source>
        <dbReference type="ARBA" id="ARBA00022771"/>
    </source>
</evidence>
<proteinExistence type="predicted"/>
<dbReference type="EMBL" id="JYDQ01000004">
    <property type="protein sequence ID" value="KRY23261.1"/>
    <property type="molecule type" value="Genomic_DNA"/>
</dbReference>
<dbReference type="OrthoDB" id="428577at2759"/>
<dbReference type="InterPro" id="IPR050652">
    <property type="entry name" value="AN1_A20_ZnFinger"/>
</dbReference>
<dbReference type="PROSITE" id="PS51039">
    <property type="entry name" value="ZF_AN1"/>
    <property type="match status" value="1"/>
</dbReference>
<sequence length="272" mass="31314">MKTADEKELKIAKVEYESNSWRAEDAEYLPDWLVCKMFKDHCETRSLGEHHFTIQGKIYQPIQNNIFTNAISIFLNFHYSPLCPFILSWIGWPHNWDVSQAISPIQFIINNLLEQEKQKKKMLKSTLAVGCLASVEMKHNVDEQQEECLRKCGSKASKNGTNGLCFNCYQQSLKNPAADIQQKHGNKPKSPNADNDGRPESSSPTCSTKRKRCEQCKVKLPLIPMECRCGKVFCKLHRYAAEHQCTFDYRKMAAKEIARNNPKVEAEKLRKI</sequence>
<evidence type="ECO:0000256" key="5">
    <source>
        <dbReference type="SAM" id="MobiDB-lite"/>
    </source>
</evidence>
<dbReference type="InterPro" id="IPR035896">
    <property type="entry name" value="AN1-like_Znf"/>
</dbReference>
<evidence type="ECO:0000256" key="3">
    <source>
        <dbReference type="ARBA" id="ARBA00022833"/>
    </source>
</evidence>
<accession>A0A0V1AEZ8</accession>
<feature type="domain" description="AN1-type" evidence="6">
    <location>
        <begin position="207"/>
        <end position="253"/>
    </location>
</feature>
<dbReference type="AlphaFoldDB" id="A0A0V1AEZ8"/>
<evidence type="ECO:0000259" key="6">
    <source>
        <dbReference type="PROSITE" id="PS51039"/>
    </source>
</evidence>
<keyword evidence="1" id="KW-0479">Metal-binding</keyword>
<dbReference type="PANTHER" id="PTHR10634:SF149">
    <property type="entry name" value="AN1-TYPE DOMAIN-CONTAINING PROTEIN-RELATED"/>
    <property type="match status" value="1"/>
</dbReference>
<evidence type="ECO:0000256" key="4">
    <source>
        <dbReference type="PROSITE-ProRule" id="PRU00449"/>
    </source>
</evidence>
<dbReference type="STRING" id="990121.A0A0V1AEZ8"/>
<gene>
    <name evidence="7" type="primary">SAP6</name>
    <name evidence="7" type="ORF">T12_7177</name>
</gene>
<organism evidence="7 8">
    <name type="scientific">Trichinella patagoniensis</name>
    <dbReference type="NCBI Taxonomy" id="990121"/>
    <lineage>
        <taxon>Eukaryota</taxon>
        <taxon>Metazoa</taxon>
        <taxon>Ecdysozoa</taxon>
        <taxon>Nematoda</taxon>
        <taxon>Enoplea</taxon>
        <taxon>Dorylaimia</taxon>
        <taxon>Trichinellida</taxon>
        <taxon>Trichinellidae</taxon>
        <taxon>Trichinella</taxon>
    </lineage>
</organism>
<name>A0A0V1AEZ8_9BILA</name>
<dbReference type="Proteomes" id="UP000054783">
    <property type="component" value="Unassembled WGS sequence"/>
</dbReference>
<keyword evidence="8" id="KW-1185">Reference proteome</keyword>
<dbReference type="PANTHER" id="PTHR10634">
    <property type="entry name" value="AN1-TYPE ZINC FINGER PROTEIN"/>
    <property type="match status" value="1"/>
</dbReference>
<dbReference type="Pfam" id="PF01428">
    <property type="entry name" value="zf-AN1"/>
    <property type="match status" value="1"/>
</dbReference>
<dbReference type="Gene3D" id="4.10.1110.10">
    <property type="entry name" value="AN1-like Zinc finger"/>
    <property type="match status" value="1"/>
</dbReference>
<evidence type="ECO:0000256" key="1">
    <source>
        <dbReference type="ARBA" id="ARBA00022723"/>
    </source>
</evidence>
<dbReference type="GO" id="GO:0008270">
    <property type="term" value="F:zinc ion binding"/>
    <property type="evidence" value="ECO:0007669"/>
    <property type="project" value="UniProtKB-KW"/>
</dbReference>
<dbReference type="SUPFAM" id="SSF118310">
    <property type="entry name" value="AN1-like Zinc finger"/>
    <property type="match status" value="1"/>
</dbReference>
<evidence type="ECO:0000313" key="7">
    <source>
        <dbReference type="EMBL" id="KRY23261.1"/>
    </source>
</evidence>
<dbReference type="SMART" id="SM00154">
    <property type="entry name" value="ZnF_AN1"/>
    <property type="match status" value="1"/>
</dbReference>
<comment type="caution">
    <text evidence="7">The sequence shown here is derived from an EMBL/GenBank/DDBJ whole genome shotgun (WGS) entry which is preliminary data.</text>
</comment>
<feature type="region of interest" description="Disordered" evidence="5">
    <location>
        <begin position="179"/>
        <end position="207"/>
    </location>
</feature>